<name>A0A067M1B5_BOTB1</name>
<dbReference type="InterPro" id="IPR038765">
    <property type="entry name" value="Papain-like_cys_pep_sf"/>
</dbReference>
<dbReference type="EMBL" id="KL198211">
    <property type="protein sequence ID" value="KDQ05672.1"/>
    <property type="molecule type" value="Genomic_DNA"/>
</dbReference>
<evidence type="ECO:0000313" key="2">
    <source>
        <dbReference type="Proteomes" id="UP000027195"/>
    </source>
</evidence>
<proteinExistence type="predicted"/>
<accession>A0A067M1B5</accession>
<evidence type="ECO:0000313" key="1">
    <source>
        <dbReference type="EMBL" id="KDQ05672.1"/>
    </source>
</evidence>
<dbReference type="Gene3D" id="3.40.395.10">
    <property type="entry name" value="Adenoviral Proteinase, Chain A"/>
    <property type="match status" value="1"/>
</dbReference>
<keyword evidence="2" id="KW-1185">Reference proteome</keyword>
<dbReference type="SUPFAM" id="SSF54001">
    <property type="entry name" value="Cysteine proteinases"/>
    <property type="match status" value="1"/>
</dbReference>
<reference evidence="2" key="1">
    <citation type="journal article" date="2014" name="Proc. Natl. Acad. Sci. U.S.A.">
        <title>Extensive sampling of basidiomycete genomes demonstrates inadequacy of the white-rot/brown-rot paradigm for wood decay fungi.</title>
        <authorList>
            <person name="Riley R."/>
            <person name="Salamov A.A."/>
            <person name="Brown D.W."/>
            <person name="Nagy L.G."/>
            <person name="Floudas D."/>
            <person name="Held B.W."/>
            <person name="Levasseur A."/>
            <person name="Lombard V."/>
            <person name="Morin E."/>
            <person name="Otillar R."/>
            <person name="Lindquist E.A."/>
            <person name="Sun H."/>
            <person name="LaButti K.M."/>
            <person name="Schmutz J."/>
            <person name="Jabbour D."/>
            <person name="Luo H."/>
            <person name="Baker S.E."/>
            <person name="Pisabarro A.G."/>
            <person name="Walton J.D."/>
            <person name="Blanchette R.A."/>
            <person name="Henrissat B."/>
            <person name="Martin F."/>
            <person name="Cullen D."/>
            <person name="Hibbett D.S."/>
            <person name="Grigoriev I.V."/>
        </authorList>
    </citation>
    <scope>NUCLEOTIDE SEQUENCE [LARGE SCALE GENOMIC DNA]</scope>
    <source>
        <strain evidence="2">FD-172 SS1</strain>
    </source>
</reference>
<sequence>MARQKQKKQRATVASSSASSASAATAAAAQSRANWLEETPLNALKMIIHNYHLTNPRLWENPLAPEADDPELMVLYGPGFIVTVKQEHANTLLDGQVVNESLLSVLLVIVEFTARAKYPEILEECVVLSTSTLGHVVSFNRGETSLEDLPGEIKDSFFNKRYVLIPVLYEMGHSGLIIIADLHHAKKAIDELTPPLALNMEAFVDMDGLVITQEEPTYIFSLDPKGSKPKGLVDQFVAFVRALARAQHGGKYVDLKIETRYPWVPRQSRECDSSIFVIYYVNSFLPSPAIYTRILPVRLLSI</sequence>
<protein>
    <submittedName>
        <fullName evidence="1">Uncharacterized protein</fullName>
    </submittedName>
</protein>
<dbReference type="Proteomes" id="UP000027195">
    <property type="component" value="Unassembled WGS sequence"/>
</dbReference>
<dbReference type="HOGENOM" id="CLU_921302_0_0_1"/>
<gene>
    <name evidence="1" type="ORF">BOTBODRAFT_182336</name>
</gene>
<dbReference type="InParanoid" id="A0A067M1B5"/>
<dbReference type="AlphaFoldDB" id="A0A067M1B5"/>
<organism evidence="1 2">
    <name type="scientific">Botryobasidium botryosum (strain FD-172 SS1)</name>
    <dbReference type="NCBI Taxonomy" id="930990"/>
    <lineage>
        <taxon>Eukaryota</taxon>
        <taxon>Fungi</taxon>
        <taxon>Dikarya</taxon>
        <taxon>Basidiomycota</taxon>
        <taxon>Agaricomycotina</taxon>
        <taxon>Agaricomycetes</taxon>
        <taxon>Cantharellales</taxon>
        <taxon>Botryobasidiaceae</taxon>
        <taxon>Botryobasidium</taxon>
    </lineage>
</organism>